<accession>A0A3Q9BKN1</accession>
<dbReference type="Pfam" id="PF21365">
    <property type="entry name" value="Glyco_hydro_31_3rd"/>
    <property type="match status" value="1"/>
</dbReference>
<sequence>MKYSNGGWLVKDGYEVNYPAHIYTTKSTEDTLILYAPFRYTGHKGMSLDGGMMTIELTAPRSGIVGVKVYHYKGMRHLGPDFELQKDYVQPEIIESEEAYRFRNGDLAVEAAKGEQFHLKFYYKGELLTESRSRGQAYVINDQKEPFISEQLGLGVGELIYGLGERFSPFVKNGQTVDIWNEDGGTGTEQAYKNIPFYLSNRGYGIFVDSPDKVSFEVASEKVSKVQFSVPGEIMQYYIIAGDNLKEVVENYTDFTGKPALPPAWSYGLWLSTSFLTDYDEETVNQFVDGMSERDIPLEVFHFDCLWMEEFEWCNFTWDKRMFPEPEKMLARLKEKGLKICVWINPYVGQKSPLFDIGMEEGYFIKRANGDVWQWDKWQAGLAIVDFTNPEAVQWYRSELERLLDMGVDSFKTDFGERIPTDCVYHDGSDPHRMHNYYAQIYNEVVFDLLKEKKGEDQAVLFARSATVGGQKFPVHWGGDCTSDYPSMAESLRAGLSFGMSGFGYWSHDIGGFETGCTPDIYKRWTQFGLLSSHSRYHGSWEYKVPWLYGEEAVDVSRKFTKLKLRLMPYFMKESVYTHQTGVPMMRSMVLEFPEDLSTHTLDRQYMLGNDLLVAPIFNEEGTADFYVPKGRWTNYLTNEVLEGEQWYHQQYDYLHLPLLARPNSLIVEGFRDDQAEYDYTKDVTIHLFELEAGKTVATSIYDLSGREAANIKASRQGEKITLESKGLATYSVVLRNISNVSVDSGNAENHEWGTKVLLSEEKVVISLTI</sequence>
<comment type="catalytic activity">
    <reaction evidence="4">
        <text>Hydrolysis of terminal, non-reducing alpha-D-xylose residues with release of alpha-D-xylose.</text>
        <dbReference type="EC" id="3.2.1.177"/>
    </reaction>
</comment>
<dbReference type="Pfam" id="PF01055">
    <property type="entry name" value="Glyco_hydro_31_2nd"/>
    <property type="match status" value="1"/>
</dbReference>
<evidence type="ECO:0000313" key="11">
    <source>
        <dbReference type="Proteomes" id="UP000273326"/>
    </source>
</evidence>
<dbReference type="OrthoDB" id="176168at2"/>
<dbReference type="SUPFAM" id="SSF51011">
    <property type="entry name" value="Glycosyl hydrolase domain"/>
    <property type="match status" value="1"/>
</dbReference>
<feature type="domain" description="Glycosyl hydrolase family 31 C-terminal" evidence="9">
    <location>
        <begin position="582"/>
        <end position="667"/>
    </location>
</feature>
<dbReference type="InterPro" id="IPR017853">
    <property type="entry name" value="GH"/>
</dbReference>
<evidence type="ECO:0000313" key="10">
    <source>
        <dbReference type="EMBL" id="AZP04531.1"/>
    </source>
</evidence>
<dbReference type="InterPro" id="IPR000322">
    <property type="entry name" value="Glyco_hydro_31_TIM"/>
</dbReference>
<dbReference type="SUPFAM" id="SSF74650">
    <property type="entry name" value="Galactose mutarotase-like"/>
    <property type="match status" value="1"/>
</dbReference>
<evidence type="ECO:0000259" key="9">
    <source>
        <dbReference type="Pfam" id="PF21365"/>
    </source>
</evidence>
<keyword evidence="3 6" id="KW-0326">Glycosidase</keyword>
<feature type="domain" description="Glycoside hydrolase family 31 N-terminal" evidence="8">
    <location>
        <begin position="54"/>
        <end position="217"/>
    </location>
</feature>
<dbReference type="RefSeq" id="WP_126110039.1">
    <property type="nucleotide sequence ID" value="NZ_CP034465.1"/>
</dbReference>
<dbReference type="InterPro" id="IPR048395">
    <property type="entry name" value="Glyco_hydro_31_C"/>
</dbReference>
<evidence type="ECO:0000256" key="4">
    <source>
        <dbReference type="ARBA" id="ARBA00052064"/>
    </source>
</evidence>
<dbReference type="CDD" id="cd06593">
    <property type="entry name" value="GH31_xylosidase_YicI"/>
    <property type="match status" value="1"/>
</dbReference>
<evidence type="ECO:0000259" key="7">
    <source>
        <dbReference type="Pfam" id="PF01055"/>
    </source>
</evidence>
<dbReference type="Gene3D" id="2.60.40.1180">
    <property type="entry name" value="Golgi alpha-mannosidase II"/>
    <property type="match status" value="2"/>
</dbReference>
<dbReference type="InterPro" id="IPR025887">
    <property type="entry name" value="Glyco_hydro_31_N_dom"/>
</dbReference>
<organism evidence="10 11">
    <name type="scientific">Jeotgalibaca ciconiae</name>
    <dbReference type="NCBI Taxonomy" id="2496265"/>
    <lineage>
        <taxon>Bacteria</taxon>
        <taxon>Bacillati</taxon>
        <taxon>Bacillota</taxon>
        <taxon>Bacilli</taxon>
        <taxon>Lactobacillales</taxon>
        <taxon>Carnobacteriaceae</taxon>
        <taxon>Jeotgalibaca</taxon>
    </lineage>
</organism>
<feature type="domain" description="Glycoside hydrolase family 31 TIM barrel" evidence="7">
    <location>
        <begin position="259"/>
        <end position="572"/>
    </location>
</feature>
<dbReference type="InterPro" id="IPR011013">
    <property type="entry name" value="Gal_mutarotase_sf_dom"/>
</dbReference>
<dbReference type="InterPro" id="IPR013780">
    <property type="entry name" value="Glyco_hydro_b"/>
</dbReference>
<dbReference type="PANTHER" id="PTHR43053:SF4">
    <property type="entry name" value="MYOGENESIS-REGULATING GLYCOSIDASE"/>
    <property type="match status" value="1"/>
</dbReference>
<dbReference type="EMBL" id="CP034465">
    <property type="protein sequence ID" value="AZP04531.1"/>
    <property type="molecule type" value="Genomic_DNA"/>
</dbReference>
<name>A0A3Q9BKN1_9LACT</name>
<evidence type="ECO:0000256" key="1">
    <source>
        <dbReference type="ARBA" id="ARBA00007806"/>
    </source>
</evidence>
<dbReference type="SUPFAM" id="SSF117125">
    <property type="entry name" value="Putative glucosidase YicI, C-terminal domain"/>
    <property type="match status" value="1"/>
</dbReference>
<dbReference type="KEGG" id="jeh:EJN90_07725"/>
<dbReference type="PANTHER" id="PTHR43053">
    <property type="entry name" value="GLYCOSIDASE FAMILY 31"/>
    <property type="match status" value="1"/>
</dbReference>
<proteinExistence type="inferred from homology"/>
<dbReference type="FunFam" id="3.20.20.80:FF:000053">
    <property type="entry name" value="Alpha-xylosidase YicI"/>
    <property type="match status" value="1"/>
</dbReference>
<dbReference type="AlphaFoldDB" id="A0A3Q9BKN1"/>
<dbReference type="Gene3D" id="3.20.20.80">
    <property type="entry name" value="Glycosidases"/>
    <property type="match status" value="1"/>
</dbReference>
<dbReference type="NCBIfam" id="NF007940">
    <property type="entry name" value="PRK10658.1"/>
    <property type="match status" value="1"/>
</dbReference>
<dbReference type="Pfam" id="PF13802">
    <property type="entry name" value="Gal_mutarotas_2"/>
    <property type="match status" value="1"/>
</dbReference>
<dbReference type="GO" id="GO:0061634">
    <property type="term" value="F:alpha-D-xyloside xylohydrolase"/>
    <property type="evidence" value="ECO:0007669"/>
    <property type="project" value="UniProtKB-EC"/>
</dbReference>
<keyword evidence="2 6" id="KW-0378">Hydrolase</keyword>
<dbReference type="EC" id="3.2.1.177" evidence="5"/>
<dbReference type="GO" id="GO:0030246">
    <property type="term" value="F:carbohydrate binding"/>
    <property type="evidence" value="ECO:0007669"/>
    <property type="project" value="InterPro"/>
</dbReference>
<dbReference type="GO" id="GO:0005975">
    <property type="term" value="P:carbohydrate metabolic process"/>
    <property type="evidence" value="ECO:0007669"/>
    <property type="project" value="InterPro"/>
</dbReference>
<dbReference type="SUPFAM" id="SSF51445">
    <property type="entry name" value="(Trans)glycosidases"/>
    <property type="match status" value="1"/>
</dbReference>
<evidence type="ECO:0000259" key="8">
    <source>
        <dbReference type="Pfam" id="PF13802"/>
    </source>
</evidence>
<dbReference type="InterPro" id="IPR050985">
    <property type="entry name" value="Alpha-glycosidase_related"/>
</dbReference>
<evidence type="ECO:0000256" key="2">
    <source>
        <dbReference type="ARBA" id="ARBA00022801"/>
    </source>
</evidence>
<evidence type="ECO:0000256" key="6">
    <source>
        <dbReference type="RuleBase" id="RU361185"/>
    </source>
</evidence>
<protein>
    <recommendedName>
        <fullName evidence="5">alpha-D-xyloside xylohydrolase</fullName>
        <ecNumber evidence="5">3.2.1.177</ecNumber>
    </recommendedName>
</protein>
<gene>
    <name evidence="10" type="ORF">EJN90_07725</name>
</gene>
<reference evidence="11" key="1">
    <citation type="submission" date="2018-12" db="EMBL/GenBank/DDBJ databases">
        <title>Complete genome sequencing of Jeotgalibaca sp. H21T32.</title>
        <authorList>
            <person name="Bae J.-W."/>
            <person name="Lee S.-Y."/>
        </authorList>
    </citation>
    <scope>NUCLEOTIDE SEQUENCE [LARGE SCALE GENOMIC DNA]</scope>
    <source>
        <strain evidence="11">H21T32</strain>
    </source>
</reference>
<keyword evidence="11" id="KW-1185">Reference proteome</keyword>
<comment type="similarity">
    <text evidence="1 6">Belongs to the glycosyl hydrolase 31 family.</text>
</comment>
<evidence type="ECO:0000256" key="5">
    <source>
        <dbReference type="ARBA" id="ARBA00066962"/>
    </source>
</evidence>
<evidence type="ECO:0000256" key="3">
    <source>
        <dbReference type="ARBA" id="ARBA00023295"/>
    </source>
</evidence>
<dbReference type="Proteomes" id="UP000273326">
    <property type="component" value="Chromosome"/>
</dbReference>
<dbReference type="Gene3D" id="2.60.40.1760">
    <property type="entry name" value="glycosyl hydrolase (family 31)"/>
    <property type="match status" value="1"/>
</dbReference>
<dbReference type="CDD" id="cd14752">
    <property type="entry name" value="GH31_N"/>
    <property type="match status" value="1"/>
</dbReference>